<proteinExistence type="predicted"/>
<keyword evidence="3" id="KW-1185">Reference proteome</keyword>
<dbReference type="EMBL" id="JANPWB010000005">
    <property type="protein sequence ID" value="KAJ1187870.1"/>
    <property type="molecule type" value="Genomic_DNA"/>
</dbReference>
<feature type="region of interest" description="Disordered" evidence="1">
    <location>
        <begin position="1"/>
        <end position="188"/>
    </location>
</feature>
<dbReference type="Proteomes" id="UP001066276">
    <property type="component" value="Chromosome 3_1"/>
</dbReference>
<protein>
    <submittedName>
        <fullName evidence="2">Uncharacterized protein</fullName>
    </submittedName>
</protein>
<gene>
    <name evidence="2" type="ORF">NDU88_004638</name>
</gene>
<evidence type="ECO:0000256" key="1">
    <source>
        <dbReference type="SAM" id="MobiDB-lite"/>
    </source>
</evidence>
<accession>A0AAV7UFS2</accession>
<dbReference type="AlphaFoldDB" id="A0AAV7UFS2"/>
<evidence type="ECO:0000313" key="3">
    <source>
        <dbReference type="Proteomes" id="UP001066276"/>
    </source>
</evidence>
<reference evidence="2" key="1">
    <citation type="journal article" date="2022" name="bioRxiv">
        <title>Sequencing and chromosome-scale assembly of the giantPleurodeles waltlgenome.</title>
        <authorList>
            <person name="Brown T."/>
            <person name="Elewa A."/>
            <person name="Iarovenko S."/>
            <person name="Subramanian E."/>
            <person name="Araus A.J."/>
            <person name="Petzold A."/>
            <person name="Susuki M."/>
            <person name="Suzuki K.-i.T."/>
            <person name="Hayashi T."/>
            <person name="Toyoda A."/>
            <person name="Oliveira C."/>
            <person name="Osipova E."/>
            <person name="Leigh N.D."/>
            <person name="Simon A."/>
            <person name="Yun M.H."/>
        </authorList>
    </citation>
    <scope>NUCLEOTIDE SEQUENCE</scope>
    <source>
        <strain evidence="2">20211129_DDA</strain>
        <tissue evidence="2">Liver</tissue>
    </source>
</reference>
<name>A0AAV7UFS2_PLEWA</name>
<comment type="caution">
    <text evidence="2">The sequence shown here is derived from an EMBL/GenBank/DDBJ whole genome shotgun (WGS) entry which is preliminary data.</text>
</comment>
<evidence type="ECO:0000313" key="2">
    <source>
        <dbReference type="EMBL" id="KAJ1187870.1"/>
    </source>
</evidence>
<feature type="compositionally biased region" description="Basic and acidic residues" evidence="1">
    <location>
        <begin position="81"/>
        <end position="94"/>
    </location>
</feature>
<organism evidence="2 3">
    <name type="scientific">Pleurodeles waltl</name>
    <name type="common">Iberian ribbed newt</name>
    <dbReference type="NCBI Taxonomy" id="8319"/>
    <lineage>
        <taxon>Eukaryota</taxon>
        <taxon>Metazoa</taxon>
        <taxon>Chordata</taxon>
        <taxon>Craniata</taxon>
        <taxon>Vertebrata</taxon>
        <taxon>Euteleostomi</taxon>
        <taxon>Amphibia</taxon>
        <taxon>Batrachia</taxon>
        <taxon>Caudata</taxon>
        <taxon>Salamandroidea</taxon>
        <taxon>Salamandridae</taxon>
        <taxon>Pleurodelinae</taxon>
        <taxon>Pleurodeles</taxon>
    </lineage>
</organism>
<sequence>MLPSAPSAATSGSHPQPAAKSSNSSQRGRKRGGGQAAVRLDRRVAPRSSQAPARDTNGGLPSCSELPSNIRPHPGRPAPRPRRDLTADGKEIPRCRRGGGPRHNPAAEQAPQRVSTGAAPGALQYSPGTARSGSAHGAAAKTTPRHRESGSPLRAASPPPFTASRGRRRSQAPPHLLTARPASSWPGK</sequence>